<sequence length="140" mass="15767">MKPMPSFSNLLEQYIFAVAERVIDRVDSQTQTRLINLIHQVDTDASASTTVCSPAGLEQSEQLQPQALYDKPNFITPQPPHQVATRRIRRIHQQQRVTLAQLARQLVQVSANLAQTQAKLEEKIGQNKILLARCRASAKL</sequence>
<evidence type="ECO:0000313" key="2">
    <source>
        <dbReference type="Proteomes" id="UP000198598"/>
    </source>
</evidence>
<dbReference type="EMBL" id="FOLQ01000024">
    <property type="protein sequence ID" value="SFF00683.1"/>
    <property type="molecule type" value="Genomic_DNA"/>
</dbReference>
<reference evidence="1 2" key="1">
    <citation type="submission" date="2016-10" db="EMBL/GenBank/DDBJ databases">
        <authorList>
            <person name="de Groot N.N."/>
        </authorList>
    </citation>
    <scope>NUCLEOTIDE SEQUENCE [LARGE SCALE GENOMIC DNA]</scope>
    <source>
        <strain evidence="1 2">DSM 26130</strain>
    </source>
</reference>
<gene>
    <name evidence="1" type="ORF">SAMN05216167_12476</name>
</gene>
<proteinExistence type="predicted"/>
<organism evidence="1 2">
    <name type="scientific">Spirosoma endophyticum</name>
    <dbReference type="NCBI Taxonomy" id="662367"/>
    <lineage>
        <taxon>Bacteria</taxon>
        <taxon>Pseudomonadati</taxon>
        <taxon>Bacteroidota</taxon>
        <taxon>Cytophagia</taxon>
        <taxon>Cytophagales</taxon>
        <taxon>Cytophagaceae</taxon>
        <taxon>Spirosoma</taxon>
    </lineage>
</organism>
<evidence type="ECO:0000313" key="1">
    <source>
        <dbReference type="EMBL" id="SFF00683.1"/>
    </source>
</evidence>
<dbReference type="Proteomes" id="UP000198598">
    <property type="component" value="Unassembled WGS sequence"/>
</dbReference>
<dbReference type="AlphaFoldDB" id="A0A1I2F6Q0"/>
<keyword evidence="2" id="KW-1185">Reference proteome</keyword>
<accession>A0A1I2F6Q0</accession>
<dbReference type="RefSeq" id="WP_093833636.1">
    <property type="nucleotide sequence ID" value="NZ_FOLQ01000024.1"/>
</dbReference>
<protein>
    <submittedName>
        <fullName evidence="1">Uncharacterized protein</fullName>
    </submittedName>
</protein>
<name>A0A1I2F6Q0_9BACT</name>